<gene>
    <name evidence="1" type="ORF">ERS852571_01990</name>
</gene>
<dbReference type="SUPFAM" id="SSF56399">
    <property type="entry name" value="ADP-ribosylation"/>
    <property type="match status" value="1"/>
</dbReference>
<evidence type="ECO:0008006" key="3">
    <source>
        <dbReference type="Google" id="ProtNLM"/>
    </source>
</evidence>
<dbReference type="Pfam" id="PF13151">
    <property type="entry name" value="DUF3990"/>
    <property type="match status" value="1"/>
</dbReference>
<dbReference type="EMBL" id="CYXY01000011">
    <property type="protein sequence ID" value="CUN01541.1"/>
    <property type="molecule type" value="Genomic_DNA"/>
</dbReference>
<dbReference type="InterPro" id="IPR025051">
    <property type="entry name" value="DUF3990"/>
</dbReference>
<name>A0A173TFR9_ANAHA</name>
<evidence type="ECO:0000313" key="1">
    <source>
        <dbReference type="EMBL" id="CUN01541.1"/>
    </source>
</evidence>
<reference evidence="1 2" key="1">
    <citation type="submission" date="2015-09" db="EMBL/GenBank/DDBJ databases">
        <authorList>
            <consortium name="Pathogen Informatics"/>
        </authorList>
    </citation>
    <scope>NUCLEOTIDE SEQUENCE [LARGE SCALE GENOMIC DNA]</scope>
    <source>
        <strain evidence="1 2">2789STDY5834959</strain>
    </source>
</reference>
<evidence type="ECO:0000313" key="2">
    <source>
        <dbReference type="Proteomes" id="UP000095553"/>
    </source>
</evidence>
<dbReference type="Proteomes" id="UP000095553">
    <property type="component" value="Unassembled WGS sequence"/>
</dbReference>
<sequence>MILYHGSNVVIKNPISTKGRSDVDFGSGFYLTADKNMARKWASNKNQSIVNVYEVNLSMLKVKQLHADDEWLDYVIYNRTNVGKKPFNDSNYDVIVGPTADDKLFATIDLYSDGIISKEQTIHVVNCMKYSEQIVFKNDLAIRKALMFIESKELKGLEKQNLQQQVIEERKAASQRANQLIRERR</sequence>
<dbReference type="RefSeq" id="WP_055072994.1">
    <property type="nucleotide sequence ID" value="NZ_CYXY01000011.1"/>
</dbReference>
<protein>
    <recommendedName>
        <fullName evidence="3">DUF3990 domain-containing protein</fullName>
    </recommendedName>
</protein>
<organism evidence="1 2">
    <name type="scientific">Anaerostipes hadrus</name>
    <dbReference type="NCBI Taxonomy" id="649756"/>
    <lineage>
        <taxon>Bacteria</taxon>
        <taxon>Bacillati</taxon>
        <taxon>Bacillota</taxon>
        <taxon>Clostridia</taxon>
        <taxon>Lachnospirales</taxon>
        <taxon>Lachnospiraceae</taxon>
        <taxon>Anaerostipes</taxon>
    </lineage>
</organism>
<dbReference type="AlphaFoldDB" id="A0A173TFR9"/>
<proteinExistence type="predicted"/>
<accession>A0A173TFR9</accession>